<dbReference type="AlphaFoldDB" id="A0A0S6UA79"/>
<feature type="binding site" evidence="3">
    <location>
        <begin position="347"/>
        <end position="348"/>
    </location>
    <ligand>
        <name>substrate</name>
    </ligand>
</feature>
<dbReference type="GO" id="GO:0018753">
    <property type="term" value="F:cyanuric acid amidohydrolase activity"/>
    <property type="evidence" value="ECO:0007669"/>
    <property type="project" value="UniProtKB-UniRule"/>
</dbReference>
<feature type="binding site" evidence="3">
    <location>
        <position position="52"/>
    </location>
    <ligand>
        <name>substrate</name>
    </ligand>
</feature>
<dbReference type="InterPro" id="IPR043008">
    <property type="entry name" value="AtzD/Barbiturase_RUA"/>
</dbReference>
<feature type="region of interest" description="RU B" evidence="3">
    <location>
        <begin position="111"/>
        <end position="248"/>
    </location>
</feature>
<feature type="binding site" evidence="3">
    <location>
        <position position="301"/>
    </location>
    <ligand>
        <name>Mg(2+)</name>
        <dbReference type="ChEBI" id="CHEBI:18420"/>
        <note>structural</note>
    </ligand>
</feature>
<feature type="active site" description="Nucleophile" evidence="3">
    <location>
        <position position="231"/>
    </location>
</feature>
<gene>
    <name evidence="4" type="ORF">MTY_0675</name>
</gene>
<keyword evidence="3" id="KW-0479">Metal-binding</keyword>
<feature type="binding site" evidence="3">
    <location>
        <position position="328"/>
    </location>
    <ligand>
        <name>substrate</name>
    </ligand>
</feature>
<dbReference type="HAMAP" id="MF_01989">
    <property type="entry name" value="Cyc_amidohydrol"/>
    <property type="match status" value="1"/>
</dbReference>
<dbReference type="Gene3D" id="3.30.1330.180">
    <property type="entry name" value="Cyanuric acid hydrolase/Barbiturase, RU B"/>
    <property type="match status" value="1"/>
</dbReference>
<feature type="binding site" evidence="3">
    <location>
        <position position="193"/>
    </location>
    <ligand>
        <name>substrate</name>
    </ligand>
</feature>
<feature type="binding site" evidence="3">
    <location>
        <position position="354"/>
    </location>
    <ligand>
        <name>Mg(2+)</name>
        <dbReference type="ChEBI" id="CHEBI:18420"/>
        <note>structural</note>
    </ligand>
</feature>
<comment type="similarity">
    <text evidence="1 3">Belongs to the cyclic amide hydrolase (CyAH) family.</text>
</comment>
<dbReference type="InterPro" id="IPR043007">
    <property type="entry name" value="AtzD/Barbiturase_RUC"/>
</dbReference>
<sequence>MQKVEVFRIPTASPDDISGLATLIDSGKINPAEIVAILGKTEGNGCVNDFTRGFATQSLAMYLAEKLGISREEVVKKVAFIMSGGTEGVMTPHITVFVRKDVQEPAKPGKRLAVGVAFTRDFLPEELGRMEQVNEVARAVKEAMKDAQIDDPRDVHFVQIKCPLLTAERIEDAKRRGNDVVVNDTYKSMAYSRGASALGVALALGEISADKISNEAICHDWNLYSSVASTSAGVELLNDEIIVVGNSTNSASDLVIGHSVMKDAIDADAVRAALKDAGLKFDCCPPAEELAKIVNVLAKAEAASSGTVRGRRNTMLDDSDINHTRSARAVVNAVIASVVGDPMVYVSGGAEHQGPDGGGPIAVIAKV</sequence>
<feature type="binding site" evidence="3">
    <location>
        <position position="355"/>
    </location>
    <ligand>
        <name>Mg(2+)</name>
        <dbReference type="ChEBI" id="CHEBI:18420"/>
        <note>structural</note>
    </ligand>
</feature>
<feature type="region of interest" description="RU C" evidence="3">
    <location>
        <begin position="254"/>
        <end position="367"/>
    </location>
</feature>
<dbReference type="UniPathway" id="UPA00008">
    <property type="reaction ID" value="UER00502"/>
</dbReference>
<feature type="binding site" evidence="3">
    <location>
        <begin position="83"/>
        <end position="84"/>
    </location>
    <ligand>
        <name>substrate</name>
    </ligand>
</feature>
<dbReference type="InterPro" id="IPR014086">
    <property type="entry name" value="AtzD/Barbiturase"/>
</dbReference>
<feature type="active site" evidence="3">
    <location>
        <position position="161"/>
    </location>
</feature>
<evidence type="ECO:0000256" key="3">
    <source>
        <dbReference type="HAMAP-Rule" id="MF_01989"/>
    </source>
</evidence>
<comment type="domain">
    <text evidence="3">The monomer structure is formed from three repeating units (RUs) that share the same structure as one another. The monomer, the active site and substrate all possess threefold rotational symmetry, to the extent that the active site possesses three potential Ser-Lys catalytic dyads. It is possible that any or all of the three active-site serines may act as nucleophile (albeit only one can do so per catalytic cycle).</text>
</comment>
<dbReference type="Pfam" id="PF09663">
    <property type="entry name" value="Amido_AtzD_TrzD"/>
    <property type="match status" value="1"/>
</dbReference>
<accession>A0A0S6UA79</accession>
<organism evidence="4">
    <name type="scientific">Moorella thermoacetica Y72</name>
    <dbReference type="NCBI Taxonomy" id="1325331"/>
    <lineage>
        <taxon>Bacteria</taxon>
        <taxon>Bacillati</taxon>
        <taxon>Bacillota</taxon>
        <taxon>Clostridia</taxon>
        <taxon>Neomoorellales</taxon>
        <taxon>Neomoorellaceae</taxon>
        <taxon>Neomoorella</taxon>
    </lineage>
</organism>
<dbReference type="RefSeq" id="WP_025773350.1">
    <property type="nucleotide sequence ID" value="NZ_DF238840.1"/>
</dbReference>
<evidence type="ECO:0000256" key="2">
    <source>
        <dbReference type="ARBA" id="ARBA00022801"/>
    </source>
</evidence>
<comment type="pathway">
    <text evidence="3">Xenobiotic degradation; atrazine degradation; biuret from cyanurate: step 1/1.</text>
</comment>
<feature type="region of interest" description="RU A" evidence="3">
    <location>
        <begin position="1"/>
        <end position="103"/>
    </location>
</feature>
<comment type="subunit">
    <text evidence="3">Homotetramer.</text>
</comment>
<dbReference type="Gene3D" id="3.30.1330.160">
    <property type="entry name" value="Cyanuric acid hydrolase/Barbituras, RU C"/>
    <property type="match status" value="1"/>
</dbReference>
<feature type="binding site" evidence="3">
    <location>
        <begin position="231"/>
        <end position="232"/>
    </location>
    <ligand>
        <name>substrate</name>
    </ligand>
</feature>
<protein>
    <recommendedName>
        <fullName evidence="3">Cyanuric acid amidohydrolase</fullName>
        <shortName evidence="3">CAH</shortName>
        <ecNumber evidence="3">3.5.2.15</ecNumber>
    </recommendedName>
</protein>
<comment type="caution">
    <text evidence="3">Lacks conserved residue(s) required for the propagation of feature annotation.</text>
</comment>
<dbReference type="GO" id="GO:0046872">
    <property type="term" value="F:metal ion binding"/>
    <property type="evidence" value="ECO:0007669"/>
    <property type="project" value="UniProtKB-UniRule"/>
</dbReference>
<dbReference type="EC" id="3.5.2.15" evidence="3"/>
<comment type="function">
    <text evidence="3">Responsible for the hydrolysis of cyanuric acid, an intermediate formed during catabolism of s-triazine based compounds in herbicides such as atrazine and polymers such as melamine. Catalyzes the hydrolytic opening of the s-triazine ring of cyanuric acid (2,4,6-trihydroxy-s-triazine) to yield carbon dioxide and carboxybiuret, which spontaneously decarboxylates to biuret.</text>
</comment>
<feature type="binding site" evidence="3">
    <location>
        <position position="358"/>
    </location>
    <ligand>
        <name>Mg(2+)</name>
        <dbReference type="ChEBI" id="CHEBI:18420"/>
        <note>structural</note>
    </ligand>
</feature>
<dbReference type="Gene3D" id="3.30.1330.170">
    <property type="entry name" value="Cyanuric acid hydrolase/Barbiturase, RU A"/>
    <property type="match status" value="1"/>
</dbReference>
<feature type="binding site" evidence="3">
    <location>
        <position position="350"/>
    </location>
    <ligand>
        <name>Mg(2+)</name>
        <dbReference type="ChEBI" id="CHEBI:18420"/>
        <note>structural</note>
    </ligand>
</feature>
<keyword evidence="3" id="KW-0460">Magnesium</keyword>
<dbReference type="InterPro" id="IPR043006">
    <property type="entry name" value="AtzD/Barbiturase_RUB"/>
</dbReference>
<dbReference type="GO" id="GO:0019381">
    <property type="term" value="P:atrazine catabolic process"/>
    <property type="evidence" value="ECO:0007669"/>
    <property type="project" value="UniProtKB-UniRule"/>
</dbReference>
<feature type="site" description="Important for substrate specificity" evidence="3">
    <location>
        <position position="324"/>
    </location>
</feature>
<keyword evidence="2 3" id="KW-0378">Hydrolase</keyword>
<reference evidence="4" key="1">
    <citation type="journal article" date="2014" name="Gene">
        <title>Genome-guided analysis of transformation efficiency and carbon dioxide assimilation by Moorella thermoacetica Y72.</title>
        <authorList>
            <person name="Tsukahara K."/>
            <person name="Kita A."/>
            <person name="Nakashimada Y."/>
            <person name="Hoshino T."/>
            <person name="Murakami K."/>
        </authorList>
    </citation>
    <scope>NUCLEOTIDE SEQUENCE [LARGE SCALE GENOMIC DNA]</scope>
    <source>
        <strain evidence="4">Y72</strain>
    </source>
</reference>
<feature type="binding site" evidence="3">
    <location>
        <position position="353"/>
    </location>
    <ligand>
        <name>Mg(2+)</name>
        <dbReference type="ChEBI" id="CHEBI:18420"/>
        <note>structural</note>
    </ligand>
</feature>
<dbReference type="NCBIfam" id="TIGR02714">
    <property type="entry name" value="amido_AtzD_TrzD"/>
    <property type="match status" value="1"/>
</dbReference>
<evidence type="ECO:0000313" key="4">
    <source>
        <dbReference type="EMBL" id="GAF25343.1"/>
    </source>
</evidence>
<comment type="activity regulation">
    <text evidence="3">Inhibited by barbituric acid.</text>
</comment>
<dbReference type="Proteomes" id="UP000063718">
    <property type="component" value="Unassembled WGS sequence"/>
</dbReference>
<name>A0A0S6UA79_NEOTH</name>
<comment type="catalytic activity">
    <reaction evidence="3">
        <text>cyanurate + H2O = 1-carboxybiuret + H(+)</text>
        <dbReference type="Rhea" id="RHEA:70363"/>
        <dbReference type="ChEBI" id="CHEBI:15377"/>
        <dbReference type="ChEBI" id="CHEBI:15378"/>
        <dbReference type="ChEBI" id="CHEBI:38028"/>
        <dbReference type="ChEBI" id="CHEBI:142864"/>
        <dbReference type="EC" id="3.5.2.15"/>
    </reaction>
</comment>
<dbReference type="EMBL" id="DF238840">
    <property type="protein sequence ID" value="GAF25343.1"/>
    <property type="molecule type" value="Genomic_DNA"/>
</dbReference>
<evidence type="ECO:0000256" key="1">
    <source>
        <dbReference type="ARBA" id="ARBA00010947"/>
    </source>
</evidence>
<proteinExistence type="inferred from homology"/>